<keyword evidence="4 13" id="KW-0812">Transmembrane</keyword>
<keyword evidence="10" id="KW-0408">Iron</keyword>
<dbReference type="SUPFAM" id="SSF52343">
    <property type="entry name" value="Ferredoxin reductase-like, C-terminal NADP-linked domain"/>
    <property type="match status" value="1"/>
</dbReference>
<dbReference type="Proteomes" id="UP000321926">
    <property type="component" value="Unassembled WGS sequence"/>
</dbReference>
<dbReference type="InterPro" id="IPR017938">
    <property type="entry name" value="Riboflavin_synthase-like_b-brl"/>
</dbReference>
<sequence length="400" mass="45662">MEFGVALGFLALAIFGLQSLFSGRFHWIAPTYGMDNIMHFHRKMGLVAFLFVLGHPITLILTDPGFLSYFDPRVNLMRAIALSFVTVAIIGITVTSIWRVAFKLNYEKWRLLHGFLALAIVFVGVVHSIQVGHYLDPLWKKIALAVIMGASMYLVLHTRFVRPWQNKKRPYKIVDVKPERDECYSVTLASEKGRRLTFTPGQFAWITINSSPFTLQQHPFSFASSASDTTVSFTAKSMGDFTGTWKDLKAETTAFLEGPFGSFTPEPDSHLFFVMGGIGITPCMSMLRTMRDRKDTRKATLLYANKNWEGVTFREELEEISREINLKIVHVIEDLPEDEELDGEEGRIDQDMIEKYLPPEPNTYMYFICGPGPLMDVAEVAFHNLGINWRRIYSERFEIV</sequence>
<evidence type="ECO:0000256" key="13">
    <source>
        <dbReference type="SAM" id="Phobius"/>
    </source>
</evidence>
<dbReference type="GO" id="GO:0016020">
    <property type="term" value="C:membrane"/>
    <property type="evidence" value="ECO:0007669"/>
    <property type="project" value="UniProtKB-SubCell"/>
</dbReference>
<evidence type="ECO:0000256" key="2">
    <source>
        <dbReference type="ARBA" id="ARBA00004141"/>
    </source>
</evidence>
<keyword evidence="11" id="KW-0411">Iron-sulfur</keyword>
<keyword evidence="9" id="KW-0560">Oxidoreductase</keyword>
<evidence type="ECO:0000256" key="9">
    <source>
        <dbReference type="ARBA" id="ARBA00023002"/>
    </source>
</evidence>
<gene>
    <name evidence="15" type="ORF">FVR03_00955</name>
</gene>
<dbReference type="AlphaFoldDB" id="A0A5C8KD08"/>
<dbReference type="InterPro" id="IPR050415">
    <property type="entry name" value="MRET"/>
</dbReference>
<dbReference type="SUPFAM" id="SSF63380">
    <property type="entry name" value="Riboflavin synthase domain-like"/>
    <property type="match status" value="1"/>
</dbReference>
<dbReference type="Pfam" id="PF08022">
    <property type="entry name" value="FAD_binding_8"/>
    <property type="match status" value="1"/>
</dbReference>
<comment type="cofactor">
    <cofactor evidence="1">
        <name>FAD</name>
        <dbReference type="ChEBI" id="CHEBI:57692"/>
    </cofactor>
</comment>
<evidence type="ECO:0000256" key="7">
    <source>
        <dbReference type="ARBA" id="ARBA00022827"/>
    </source>
</evidence>
<proteinExistence type="predicted"/>
<organism evidence="15 16">
    <name type="scientific">Pontibacter qinzhouensis</name>
    <dbReference type="NCBI Taxonomy" id="2603253"/>
    <lineage>
        <taxon>Bacteria</taxon>
        <taxon>Pseudomonadati</taxon>
        <taxon>Bacteroidota</taxon>
        <taxon>Cytophagia</taxon>
        <taxon>Cytophagales</taxon>
        <taxon>Hymenobacteraceae</taxon>
        <taxon>Pontibacter</taxon>
    </lineage>
</organism>
<evidence type="ECO:0000313" key="16">
    <source>
        <dbReference type="Proteomes" id="UP000321926"/>
    </source>
</evidence>
<dbReference type="Gene3D" id="2.40.30.10">
    <property type="entry name" value="Translation factors"/>
    <property type="match status" value="1"/>
</dbReference>
<evidence type="ECO:0000256" key="12">
    <source>
        <dbReference type="ARBA" id="ARBA00023136"/>
    </source>
</evidence>
<evidence type="ECO:0000313" key="15">
    <source>
        <dbReference type="EMBL" id="TXK52668.1"/>
    </source>
</evidence>
<dbReference type="GO" id="GO:0051537">
    <property type="term" value="F:2 iron, 2 sulfur cluster binding"/>
    <property type="evidence" value="ECO:0007669"/>
    <property type="project" value="UniProtKB-KW"/>
</dbReference>
<evidence type="ECO:0000256" key="11">
    <source>
        <dbReference type="ARBA" id="ARBA00023014"/>
    </source>
</evidence>
<evidence type="ECO:0000256" key="4">
    <source>
        <dbReference type="ARBA" id="ARBA00022692"/>
    </source>
</evidence>
<evidence type="ECO:0000256" key="6">
    <source>
        <dbReference type="ARBA" id="ARBA00022723"/>
    </source>
</evidence>
<dbReference type="InterPro" id="IPR001433">
    <property type="entry name" value="OxRdtase_FAD/NAD-bd"/>
</dbReference>
<feature type="domain" description="FAD-binding FR-type" evidence="14">
    <location>
        <begin position="166"/>
        <end position="266"/>
    </location>
</feature>
<keyword evidence="12 13" id="KW-0472">Membrane</keyword>
<keyword evidence="8 13" id="KW-1133">Transmembrane helix</keyword>
<dbReference type="Pfam" id="PF00175">
    <property type="entry name" value="NAD_binding_1"/>
    <property type="match status" value="1"/>
</dbReference>
<keyword evidence="16" id="KW-1185">Reference proteome</keyword>
<evidence type="ECO:0000256" key="3">
    <source>
        <dbReference type="ARBA" id="ARBA00022630"/>
    </source>
</evidence>
<keyword evidence="15" id="KW-0503">Monooxygenase</keyword>
<dbReference type="Gene3D" id="3.40.50.80">
    <property type="entry name" value="Nucleotide-binding domain of ferredoxin-NADP reductase (FNR) module"/>
    <property type="match status" value="1"/>
</dbReference>
<dbReference type="GO" id="GO:0004497">
    <property type="term" value="F:monooxygenase activity"/>
    <property type="evidence" value="ECO:0007669"/>
    <property type="project" value="UniProtKB-KW"/>
</dbReference>
<dbReference type="EMBL" id="VRTY01000002">
    <property type="protein sequence ID" value="TXK52668.1"/>
    <property type="molecule type" value="Genomic_DNA"/>
</dbReference>
<comment type="subcellular location">
    <subcellularLocation>
        <location evidence="2">Membrane</location>
        <topology evidence="2">Multi-pass membrane protein</topology>
    </subcellularLocation>
</comment>
<protein>
    <submittedName>
        <fullName evidence="15">Xylene monooxygenase</fullName>
    </submittedName>
</protein>
<accession>A0A5C8KD08</accession>
<dbReference type="PRINTS" id="PR00410">
    <property type="entry name" value="PHEHYDRXLASE"/>
</dbReference>
<keyword evidence="7" id="KW-0274">FAD</keyword>
<dbReference type="PROSITE" id="PS51384">
    <property type="entry name" value="FAD_FR"/>
    <property type="match status" value="1"/>
</dbReference>
<evidence type="ECO:0000256" key="5">
    <source>
        <dbReference type="ARBA" id="ARBA00022714"/>
    </source>
</evidence>
<dbReference type="Pfam" id="PF01794">
    <property type="entry name" value="Ferric_reduct"/>
    <property type="match status" value="1"/>
</dbReference>
<keyword evidence="5" id="KW-0001">2Fe-2S</keyword>
<evidence type="ECO:0000256" key="10">
    <source>
        <dbReference type="ARBA" id="ARBA00023004"/>
    </source>
</evidence>
<dbReference type="InterPro" id="IPR013112">
    <property type="entry name" value="FAD-bd_8"/>
</dbReference>
<evidence type="ECO:0000256" key="8">
    <source>
        <dbReference type="ARBA" id="ARBA00022989"/>
    </source>
</evidence>
<dbReference type="OrthoDB" id="9801223at2"/>
<evidence type="ECO:0000256" key="1">
    <source>
        <dbReference type="ARBA" id="ARBA00001974"/>
    </source>
</evidence>
<feature type="transmembrane region" description="Helical" evidence="13">
    <location>
        <begin position="114"/>
        <end position="135"/>
    </location>
</feature>
<keyword evidence="3" id="KW-0285">Flavoprotein</keyword>
<feature type="transmembrane region" description="Helical" evidence="13">
    <location>
        <begin position="46"/>
        <end position="67"/>
    </location>
</feature>
<dbReference type="InterPro" id="IPR017927">
    <property type="entry name" value="FAD-bd_FR_type"/>
</dbReference>
<name>A0A5C8KD08_9BACT</name>
<comment type="caution">
    <text evidence="15">The sequence shown here is derived from an EMBL/GenBank/DDBJ whole genome shotgun (WGS) entry which is preliminary data.</text>
</comment>
<feature type="transmembrane region" description="Helical" evidence="13">
    <location>
        <begin position="79"/>
        <end position="102"/>
    </location>
</feature>
<dbReference type="GO" id="GO:0050660">
    <property type="term" value="F:flavin adenine dinucleotide binding"/>
    <property type="evidence" value="ECO:0007669"/>
    <property type="project" value="TreeGrafter"/>
</dbReference>
<dbReference type="PANTHER" id="PTHR47354:SF8">
    <property type="entry name" value="1,2-PHENYLACETYL-COA EPOXIDASE, SUBUNIT E"/>
    <property type="match status" value="1"/>
</dbReference>
<dbReference type="InterPro" id="IPR013130">
    <property type="entry name" value="Fe3_Rdtase_TM_dom"/>
</dbReference>
<dbReference type="InterPro" id="IPR039261">
    <property type="entry name" value="FNR_nucleotide-bd"/>
</dbReference>
<dbReference type="GO" id="GO:0046872">
    <property type="term" value="F:metal ion binding"/>
    <property type="evidence" value="ECO:0007669"/>
    <property type="project" value="UniProtKB-KW"/>
</dbReference>
<reference evidence="15 16" key="1">
    <citation type="submission" date="2019-08" db="EMBL/GenBank/DDBJ databases">
        <authorList>
            <person name="Shi S."/>
        </authorList>
    </citation>
    <scope>NUCLEOTIDE SEQUENCE [LARGE SCALE GENOMIC DNA]</scope>
    <source>
        <strain evidence="15 16">GY10130</strain>
    </source>
</reference>
<feature type="transmembrane region" description="Helical" evidence="13">
    <location>
        <begin position="142"/>
        <end position="161"/>
    </location>
</feature>
<keyword evidence="6" id="KW-0479">Metal-binding</keyword>
<dbReference type="PANTHER" id="PTHR47354">
    <property type="entry name" value="NADH OXIDOREDUCTASE HCR"/>
    <property type="match status" value="1"/>
</dbReference>
<evidence type="ECO:0000259" key="14">
    <source>
        <dbReference type="PROSITE" id="PS51384"/>
    </source>
</evidence>